<name>A0A0M6Y9Q8_9HYPH</name>
<reference evidence="2" key="1">
    <citation type="submission" date="2015-07" db="EMBL/GenBank/DDBJ databases">
        <authorList>
            <person name="Rodrigo-Torres Lidia"/>
            <person name="Arahal R.David."/>
        </authorList>
    </citation>
    <scope>NUCLEOTIDE SEQUENCE [LARGE SCALE GENOMIC DNA]</scope>
    <source>
        <strain evidence="2">CECT 4801</strain>
    </source>
</reference>
<dbReference type="AlphaFoldDB" id="A0A0M6Y9Q8"/>
<organism evidence="1 2">
    <name type="scientific">Roseibium aggregatum</name>
    <dbReference type="NCBI Taxonomy" id="187304"/>
    <lineage>
        <taxon>Bacteria</taxon>
        <taxon>Pseudomonadati</taxon>
        <taxon>Pseudomonadota</taxon>
        <taxon>Alphaproteobacteria</taxon>
        <taxon>Hyphomicrobiales</taxon>
        <taxon>Stappiaceae</taxon>
        <taxon>Roseibium</taxon>
    </lineage>
</organism>
<evidence type="ECO:0000313" key="2">
    <source>
        <dbReference type="Proteomes" id="UP000048926"/>
    </source>
</evidence>
<protein>
    <recommendedName>
        <fullName evidence="3">SMI1/KNR4 family protein</fullName>
    </recommendedName>
</protein>
<gene>
    <name evidence="1" type="ORF">LAL4801_03994</name>
</gene>
<dbReference type="OrthoDB" id="9795554at2"/>
<keyword evidence="2" id="KW-1185">Reference proteome</keyword>
<dbReference type="InterPro" id="IPR037883">
    <property type="entry name" value="Knr4/Smi1-like_sf"/>
</dbReference>
<dbReference type="RefSeq" id="WP_055658625.1">
    <property type="nucleotide sequence ID" value="NZ_CXST01000002.1"/>
</dbReference>
<evidence type="ECO:0008006" key="3">
    <source>
        <dbReference type="Google" id="ProtNLM"/>
    </source>
</evidence>
<dbReference type="Proteomes" id="UP000048926">
    <property type="component" value="Unassembled WGS sequence"/>
</dbReference>
<evidence type="ECO:0000313" key="1">
    <source>
        <dbReference type="EMBL" id="CTQ45540.1"/>
    </source>
</evidence>
<proteinExistence type="predicted"/>
<accession>A0A0M6Y9Q8</accession>
<sequence>MNSFDVIPNKRPEQNGGLAADVWPELGEDFVLNQFYRNYSGAEGWLGEGYFAVWTRQEISKFKEPNFLAYPEEYHFFASDGGGTQFGFFVRDGEVLFLSAPDIGGENDIRILGKWPDLLKAIKLGDYI</sequence>
<dbReference type="EMBL" id="CXST01000002">
    <property type="protein sequence ID" value="CTQ45540.1"/>
    <property type="molecule type" value="Genomic_DNA"/>
</dbReference>
<dbReference type="Gene3D" id="3.40.1580.10">
    <property type="entry name" value="SMI1/KNR4-like"/>
    <property type="match status" value="1"/>
</dbReference>